<dbReference type="SUPFAM" id="SSF55729">
    <property type="entry name" value="Acyl-CoA N-acyltransferases (Nat)"/>
    <property type="match status" value="1"/>
</dbReference>
<keyword evidence="2" id="KW-0012">Acyltransferase</keyword>
<dbReference type="PANTHER" id="PTHR43792:SF8">
    <property type="entry name" value="[RIBOSOMAL PROTEIN US5]-ALANINE N-ACETYLTRANSFERASE"/>
    <property type="match status" value="1"/>
</dbReference>
<sequence length="201" mass="24083">MSIMNIFGKRNPTFHKEYHTDRLVLRIFKPDCAQLALDYYKRNKDFLAEWDPDRDGFFYTRQGQMESLKYEFAEFLNKRLIRLWIFNKGDDSRTIGNLCFSNIIYGNFKSCFLGYKLDKDEINKGYMTEAVTKGLEIMFTEYNLHRVEVNIIPRNLKSMRVAEKLKLEREGFSKRYLLINGIWEDHVHFAAYSDMFQKETT</sequence>
<dbReference type="Gene3D" id="3.40.630.30">
    <property type="match status" value="1"/>
</dbReference>
<dbReference type="Proteomes" id="UP000184052">
    <property type="component" value="Unassembled WGS sequence"/>
</dbReference>
<dbReference type="STRING" id="1121476.SAMN02745751_02260"/>
<dbReference type="InterPro" id="IPR051531">
    <property type="entry name" value="N-acetyltransferase"/>
</dbReference>
<feature type="domain" description="N-acetyltransferase" evidence="4">
    <location>
        <begin position="22"/>
        <end position="166"/>
    </location>
</feature>
<dbReference type="RefSeq" id="WP_245819861.1">
    <property type="nucleotide sequence ID" value="NZ_FQZL01000016.1"/>
</dbReference>
<reference evidence="5 6" key="1">
    <citation type="submission" date="2016-11" db="EMBL/GenBank/DDBJ databases">
        <authorList>
            <person name="Jaros S."/>
            <person name="Januszkiewicz K."/>
            <person name="Wedrychowicz H."/>
        </authorList>
    </citation>
    <scope>NUCLEOTIDE SEQUENCE [LARGE SCALE GENOMIC DNA]</scope>
    <source>
        <strain evidence="5 6">DSM 17477</strain>
    </source>
</reference>
<dbReference type="InterPro" id="IPR000182">
    <property type="entry name" value="GNAT_dom"/>
</dbReference>
<organism evidence="5 6">
    <name type="scientific">Dethiosulfatibacter aminovorans DSM 17477</name>
    <dbReference type="NCBI Taxonomy" id="1121476"/>
    <lineage>
        <taxon>Bacteria</taxon>
        <taxon>Bacillati</taxon>
        <taxon>Bacillota</taxon>
        <taxon>Tissierellia</taxon>
        <taxon>Dethiosulfatibacter</taxon>
    </lineage>
</organism>
<gene>
    <name evidence="5" type="ORF">SAMN02745751_02260</name>
</gene>
<dbReference type="EMBL" id="FQZL01000016">
    <property type="protein sequence ID" value="SHJ31491.1"/>
    <property type="molecule type" value="Genomic_DNA"/>
</dbReference>
<keyword evidence="1 5" id="KW-0808">Transferase</keyword>
<comment type="similarity">
    <text evidence="3">Belongs to the acetyltransferase family. RimJ subfamily.</text>
</comment>
<evidence type="ECO:0000313" key="6">
    <source>
        <dbReference type="Proteomes" id="UP000184052"/>
    </source>
</evidence>
<evidence type="ECO:0000313" key="5">
    <source>
        <dbReference type="EMBL" id="SHJ31491.1"/>
    </source>
</evidence>
<proteinExistence type="inferred from homology"/>
<keyword evidence="6" id="KW-1185">Reference proteome</keyword>
<dbReference type="Pfam" id="PF13302">
    <property type="entry name" value="Acetyltransf_3"/>
    <property type="match status" value="1"/>
</dbReference>
<name>A0A1M6IAJ3_9FIRM</name>
<dbReference type="GO" id="GO:0008999">
    <property type="term" value="F:protein-N-terminal-alanine acetyltransferase activity"/>
    <property type="evidence" value="ECO:0007669"/>
    <property type="project" value="TreeGrafter"/>
</dbReference>
<evidence type="ECO:0000256" key="3">
    <source>
        <dbReference type="ARBA" id="ARBA00038502"/>
    </source>
</evidence>
<dbReference type="InterPro" id="IPR016181">
    <property type="entry name" value="Acyl_CoA_acyltransferase"/>
</dbReference>
<accession>A0A1M6IAJ3</accession>
<evidence type="ECO:0000259" key="4">
    <source>
        <dbReference type="Pfam" id="PF13302"/>
    </source>
</evidence>
<evidence type="ECO:0000256" key="1">
    <source>
        <dbReference type="ARBA" id="ARBA00022679"/>
    </source>
</evidence>
<dbReference type="GO" id="GO:0005737">
    <property type="term" value="C:cytoplasm"/>
    <property type="evidence" value="ECO:0007669"/>
    <property type="project" value="TreeGrafter"/>
</dbReference>
<dbReference type="PANTHER" id="PTHR43792">
    <property type="entry name" value="GNAT FAMILY, PUTATIVE (AFU_ORTHOLOGUE AFUA_3G00765)-RELATED-RELATED"/>
    <property type="match status" value="1"/>
</dbReference>
<dbReference type="AlphaFoldDB" id="A0A1M6IAJ3"/>
<protein>
    <submittedName>
        <fullName evidence="5">Ribosomal-protein-alanine N-acetyltransferase</fullName>
    </submittedName>
</protein>
<evidence type="ECO:0000256" key="2">
    <source>
        <dbReference type="ARBA" id="ARBA00023315"/>
    </source>
</evidence>